<keyword evidence="1" id="KW-1133">Transmembrane helix</keyword>
<feature type="transmembrane region" description="Helical" evidence="1">
    <location>
        <begin position="64"/>
        <end position="84"/>
    </location>
</feature>
<dbReference type="VEuPathDB" id="VectorBase:GPPI040689"/>
<dbReference type="AlphaFoldDB" id="A0A1B0BU86"/>
<feature type="transmembrane region" description="Helical" evidence="1">
    <location>
        <begin position="38"/>
        <end position="57"/>
    </location>
</feature>
<keyword evidence="1" id="KW-0472">Membrane</keyword>
<evidence type="ECO:0000256" key="1">
    <source>
        <dbReference type="SAM" id="Phobius"/>
    </source>
</evidence>
<dbReference type="Proteomes" id="UP000092460">
    <property type="component" value="Unassembled WGS sequence"/>
</dbReference>
<sequence>MEMVDGRISYLVETFNAYALRETGTNCLGVLDFIPGDILNLHLEAILTLVLVTVHAVELTIMRTFELLMMMANILALGAMYTSHLDFVMRMPRCADHLMHALELLLRMASMCSLKVLLKGPLNVNLAIMRILNLDIVMLML</sequence>
<name>A0A1B0BU86_9MUSC</name>
<reference evidence="3" key="1">
    <citation type="submission" date="2015-01" db="EMBL/GenBank/DDBJ databases">
        <authorList>
            <person name="Aksoy S."/>
            <person name="Warren W."/>
            <person name="Wilson R.K."/>
        </authorList>
    </citation>
    <scope>NUCLEOTIDE SEQUENCE [LARGE SCALE GENOMIC DNA]</scope>
    <source>
        <strain evidence="3">IAEA</strain>
    </source>
</reference>
<keyword evidence="3" id="KW-1185">Reference proteome</keyword>
<accession>A0A1B0BU86</accession>
<evidence type="ECO:0000313" key="2">
    <source>
        <dbReference type="EnsemblMetazoa" id="GPPI040689-PA"/>
    </source>
</evidence>
<organism evidence="2 3">
    <name type="scientific">Glossina palpalis gambiensis</name>
    <dbReference type="NCBI Taxonomy" id="67801"/>
    <lineage>
        <taxon>Eukaryota</taxon>
        <taxon>Metazoa</taxon>
        <taxon>Ecdysozoa</taxon>
        <taxon>Arthropoda</taxon>
        <taxon>Hexapoda</taxon>
        <taxon>Insecta</taxon>
        <taxon>Pterygota</taxon>
        <taxon>Neoptera</taxon>
        <taxon>Endopterygota</taxon>
        <taxon>Diptera</taxon>
        <taxon>Brachycera</taxon>
        <taxon>Muscomorpha</taxon>
        <taxon>Hippoboscoidea</taxon>
        <taxon>Glossinidae</taxon>
        <taxon>Glossina</taxon>
    </lineage>
</organism>
<reference evidence="2" key="2">
    <citation type="submission" date="2020-05" db="UniProtKB">
        <authorList>
            <consortium name="EnsemblMetazoa"/>
        </authorList>
    </citation>
    <scope>IDENTIFICATION</scope>
    <source>
        <strain evidence="2">IAEA</strain>
    </source>
</reference>
<protein>
    <submittedName>
        <fullName evidence="2">Uncharacterized protein</fullName>
    </submittedName>
</protein>
<proteinExistence type="predicted"/>
<evidence type="ECO:0000313" key="3">
    <source>
        <dbReference type="Proteomes" id="UP000092460"/>
    </source>
</evidence>
<keyword evidence="1" id="KW-0812">Transmembrane</keyword>
<dbReference type="EMBL" id="JXJN01020566">
    <property type="status" value="NOT_ANNOTATED_CDS"/>
    <property type="molecule type" value="Genomic_DNA"/>
</dbReference>
<dbReference type="EnsemblMetazoa" id="GPPI040689-RA">
    <property type="protein sequence ID" value="GPPI040689-PA"/>
    <property type="gene ID" value="GPPI040689"/>
</dbReference>